<dbReference type="GO" id="GO:0016712">
    <property type="term" value="F:oxidoreductase activity, acting on paired donors, with incorporation or reduction of molecular oxygen, reduced flavin or flavoprotein as one donor, and incorporation of one atom of oxygen"/>
    <property type="evidence" value="ECO:0007669"/>
    <property type="project" value="InterPro"/>
</dbReference>
<keyword evidence="10" id="KW-1185">Reference proteome</keyword>
<dbReference type="GO" id="GO:0005506">
    <property type="term" value="F:iron ion binding"/>
    <property type="evidence" value="ECO:0007669"/>
    <property type="project" value="InterPro"/>
</dbReference>
<comment type="similarity">
    <text evidence="2">Belongs to the cytochrome P450 family.</text>
</comment>
<keyword evidence="7 9" id="KW-0503">Monooxygenase</keyword>
<evidence type="ECO:0000256" key="8">
    <source>
        <dbReference type="PIRSR" id="PIRSR602402-1"/>
    </source>
</evidence>
<evidence type="ECO:0000256" key="6">
    <source>
        <dbReference type="ARBA" id="ARBA00023004"/>
    </source>
</evidence>
<dbReference type="Gene3D" id="1.10.630.10">
    <property type="entry name" value="Cytochrome P450"/>
    <property type="match status" value="1"/>
</dbReference>
<feature type="binding site" description="axial binding residue" evidence="8">
    <location>
        <position position="452"/>
    </location>
    <ligand>
        <name>heme</name>
        <dbReference type="ChEBI" id="CHEBI:30413"/>
    </ligand>
    <ligandPart>
        <name>Fe</name>
        <dbReference type="ChEBI" id="CHEBI:18248"/>
    </ligandPart>
</feature>
<evidence type="ECO:0000256" key="4">
    <source>
        <dbReference type="ARBA" id="ARBA00022723"/>
    </source>
</evidence>
<dbReference type="InterPro" id="IPR002974">
    <property type="entry name" value="Cyt_P450_E_CYP52_ascomycetes"/>
</dbReference>
<evidence type="ECO:0000256" key="2">
    <source>
        <dbReference type="ARBA" id="ARBA00010617"/>
    </source>
</evidence>
<dbReference type="EMBL" id="QGMK01000404">
    <property type="protein sequence ID" value="TVY81905.1"/>
    <property type="molecule type" value="Genomic_DNA"/>
</dbReference>
<proteinExistence type="inferred from homology"/>
<gene>
    <name evidence="9" type="primary">fsdH_0</name>
    <name evidence="9" type="ORF">LSUE1_G000942</name>
</gene>
<comment type="cofactor">
    <cofactor evidence="1 8">
        <name>heme</name>
        <dbReference type="ChEBI" id="CHEBI:30413"/>
    </cofactor>
</comment>
<keyword evidence="6 8" id="KW-0408">Iron</keyword>
<evidence type="ECO:0000313" key="10">
    <source>
        <dbReference type="Proteomes" id="UP000469558"/>
    </source>
</evidence>
<keyword evidence="3 8" id="KW-0349">Heme</keyword>
<dbReference type="SUPFAM" id="SSF48264">
    <property type="entry name" value="Cytochrome P450"/>
    <property type="match status" value="1"/>
</dbReference>
<name>A0A8T9C880_9HELO</name>
<dbReference type="OrthoDB" id="1470350at2759"/>
<dbReference type="Proteomes" id="UP000469558">
    <property type="component" value="Unassembled WGS sequence"/>
</dbReference>
<organism evidence="9 10">
    <name type="scientific">Lachnellula suecica</name>
    <dbReference type="NCBI Taxonomy" id="602035"/>
    <lineage>
        <taxon>Eukaryota</taxon>
        <taxon>Fungi</taxon>
        <taxon>Dikarya</taxon>
        <taxon>Ascomycota</taxon>
        <taxon>Pezizomycotina</taxon>
        <taxon>Leotiomycetes</taxon>
        <taxon>Helotiales</taxon>
        <taxon>Lachnaceae</taxon>
        <taxon>Lachnellula</taxon>
    </lineage>
</organism>
<accession>A0A8T9C880</accession>
<dbReference type="PRINTS" id="PR00464">
    <property type="entry name" value="EP450II"/>
</dbReference>
<evidence type="ECO:0000313" key="9">
    <source>
        <dbReference type="EMBL" id="TVY81905.1"/>
    </source>
</evidence>
<protein>
    <submittedName>
        <fullName evidence="9">Cytochrome P450 monooxygenase fsdH</fullName>
    </submittedName>
</protein>
<comment type="caution">
    <text evidence="9">The sequence shown here is derived from an EMBL/GenBank/DDBJ whole genome shotgun (WGS) entry which is preliminary data.</text>
</comment>
<keyword evidence="5" id="KW-0560">Oxidoreductase</keyword>
<keyword evidence="4 8" id="KW-0479">Metal-binding</keyword>
<dbReference type="AlphaFoldDB" id="A0A8T9C880"/>
<dbReference type="Pfam" id="PF00067">
    <property type="entry name" value="p450"/>
    <property type="match status" value="1"/>
</dbReference>
<sequence length="513" mass="57974">MLSSLIVRLVWTAAALLVSVLLSRKWISHRAFRAAVDKHGCQRPRKHVPNDLIVNDLAKARAQAAKDGHAMKPFMDDFERYGKTWEEKDAYGTTIINTMDKLNIQQVLSLGHQDYSKPDRSMFAPFFGKGIFMEEGAAWKHSRDMIKPIFSRAELSDMDAFQRHVDRFIKIVPRDGTPVDLQPLLKKLFLDSSTEFIFGESMDSQLPGDPNNSAALLRAFDEAFVGAGKRRAAGKLARVKLAFDKSWKVCLQQVHAFVDRHVERALSISIQEDEESAQASGQKRHILLHEMAKHIRDPVDLRFRVLNIFIPALDSIAILVGNVLFHLARNPEAWSQLRKESARIEGKPLTYELLRSLKLFRDVVNETIRLQGIVGRAERLAICNTLLPVGGGTDGKAPVFVEKGTIVGMVIWGLHHDKEIWGEDFAKFNPQRWVDKPSTGVFLPFFAGPRICPAQQQVMTQAIYLLVRMSQEFVLIENQDPVTEYVENLKVLAESRNGVQVSLISSESTKEIM</sequence>
<dbReference type="InterPro" id="IPR047146">
    <property type="entry name" value="Cyt_P450_E_CYP52_fungi"/>
</dbReference>
<dbReference type="PANTHER" id="PTHR24287">
    <property type="entry name" value="P450, PUTATIVE (EUROFUNG)-RELATED"/>
    <property type="match status" value="1"/>
</dbReference>
<dbReference type="InterPro" id="IPR002402">
    <property type="entry name" value="Cyt_P450_E_grp-II"/>
</dbReference>
<dbReference type="InterPro" id="IPR001128">
    <property type="entry name" value="Cyt_P450"/>
</dbReference>
<reference evidence="9 10" key="1">
    <citation type="submission" date="2018-05" db="EMBL/GenBank/DDBJ databases">
        <title>Genome sequencing and assembly of the regulated plant pathogen Lachnellula willkommii and related sister species for the development of diagnostic species identification markers.</title>
        <authorList>
            <person name="Giroux E."/>
            <person name="Bilodeau G."/>
        </authorList>
    </citation>
    <scope>NUCLEOTIDE SEQUENCE [LARGE SCALE GENOMIC DNA]</scope>
    <source>
        <strain evidence="9 10">CBS 268.59</strain>
    </source>
</reference>
<evidence type="ECO:0000256" key="5">
    <source>
        <dbReference type="ARBA" id="ARBA00023002"/>
    </source>
</evidence>
<dbReference type="InterPro" id="IPR036396">
    <property type="entry name" value="Cyt_P450_sf"/>
</dbReference>
<evidence type="ECO:0000256" key="7">
    <source>
        <dbReference type="ARBA" id="ARBA00023033"/>
    </source>
</evidence>
<dbReference type="PANTHER" id="PTHR24287:SF19">
    <property type="entry name" value="CYTOCHROME P450"/>
    <property type="match status" value="1"/>
</dbReference>
<dbReference type="GO" id="GO:0020037">
    <property type="term" value="F:heme binding"/>
    <property type="evidence" value="ECO:0007669"/>
    <property type="project" value="InterPro"/>
</dbReference>
<evidence type="ECO:0000256" key="3">
    <source>
        <dbReference type="ARBA" id="ARBA00022617"/>
    </source>
</evidence>
<dbReference type="PRINTS" id="PR01239">
    <property type="entry name" value="EP450IICYP52"/>
</dbReference>
<evidence type="ECO:0000256" key="1">
    <source>
        <dbReference type="ARBA" id="ARBA00001971"/>
    </source>
</evidence>